<proteinExistence type="predicted"/>
<sequence>MAKSSLIAKVLSSIFFRRSTHRAGRYAKNGLGMLALIREALNKSKTVSGDDGVGFREQIGLLSRLVKAYASGEYRQVSTKTIVSVLASLIYFVSPLDVIPDVLPFVGFADDIALMVWLFNSLQNELINFRSWEREQARVSGKVIDLE</sequence>
<evidence type="ECO:0000256" key="3">
    <source>
        <dbReference type="ARBA" id="ARBA00022989"/>
    </source>
</evidence>
<evidence type="ECO:0000313" key="7">
    <source>
        <dbReference type="Proteomes" id="UP000011058"/>
    </source>
</evidence>
<gene>
    <name evidence="6" type="ORF">FAES_1578</name>
</gene>
<evidence type="ECO:0000256" key="1">
    <source>
        <dbReference type="ARBA" id="ARBA00004127"/>
    </source>
</evidence>
<evidence type="ECO:0000256" key="4">
    <source>
        <dbReference type="ARBA" id="ARBA00023136"/>
    </source>
</evidence>
<keyword evidence="3" id="KW-1133">Transmembrane helix</keyword>
<dbReference type="eggNOG" id="COG3339">
    <property type="taxonomic scope" value="Bacteria"/>
</dbReference>
<dbReference type="OrthoDB" id="9800034at2"/>
<feature type="domain" description="DUF1232" evidence="5">
    <location>
        <begin position="82"/>
        <end position="117"/>
    </location>
</feature>
<reference evidence="6 7" key="1">
    <citation type="journal article" date="2012" name="J. Bacteriol.">
        <title>Genome Sequence of Fibrella aestuarina BUZ 2T, a Filamentous Marine Bacterium.</title>
        <authorList>
            <person name="Filippini M."/>
            <person name="Qi W."/>
            <person name="Blom J."/>
            <person name="Goesmann A."/>
            <person name="Smits T.H."/>
            <person name="Bagheri H.C."/>
        </authorList>
    </citation>
    <scope>NUCLEOTIDE SEQUENCE [LARGE SCALE GENOMIC DNA]</scope>
    <source>
        <strain evidence="7">BUZ 2T</strain>
    </source>
</reference>
<protein>
    <recommendedName>
        <fullName evidence="5">DUF1232 domain-containing protein</fullName>
    </recommendedName>
</protein>
<dbReference type="EMBL" id="HE796683">
    <property type="protein sequence ID" value="CCG99588.1"/>
    <property type="molecule type" value="Genomic_DNA"/>
</dbReference>
<dbReference type="Pfam" id="PF06803">
    <property type="entry name" value="DUF1232"/>
    <property type="match status" value="1"/>
</dbReference>
<keyword evidence="2" id="KW-0812">Transmembrane</keyword>
<evidence type="ECO:0000313" key="6">
    <source>
        <dbReference type="EMBL" id="CCG99588.1"/>
    </source>
</evidence>
<keyword evidence="4" id="KW-0472">Membrane</keyword>
<dbReference type="RefSeq" id="WP_015330687.1">
    <property type="nucleotide sequence ID" value="NC_020054.1"/>
</dbReference>
<accession>I0K635</accession>
<name>I0K635_9BACT</name>
<comment type="subcellular location">
    <subcellularLocation>
        <location evidence="1">Endomembrane system</location>
        <topology evidence="1">Multi-pass membrane protein</topology>
    </subcellularLocation>
</comment>
<dbReference type="STRING" id="1166018.FAES_1578"/>
<organism evidence="6 7">
    <name type="scientific">Fibrella aestuarina BUZ 2</name>
    <dbReference type="NCBI Taxonomy" id="1166018"/>
    <lineage>
        <taxon>Bacteria</taxon>
        <taxon>Pseudomonadati</taxon>
        <taxon>Bacteroidota</taxon>
        <taxon>Cytophagia</taxon>
        <taxon>Cytophagales</taxon>
        <taxon>Spirosomataceae</taxon>
        <taxon>Fibrella</taxon>
    </lineage>
</organism>
<evidence type="ECO:0000256" key="2">
    <source>
        <dbReference type="ARBA" id="ARBA00022692"/>
    </source>
</evidence>
<dbReference type="GO" id="GO:0012505">
    <property type="term" value="C:endomembrane system"/>
    <property type="evidence" value="ECO:0007669"/>
    <property type="project" value="UniProtKB-SubCell"/>
</dbReference>
<dbReference type="AlphaFoldDB" id="I0K635"/>
<evidence type="ECO:0000259" key="5">
    <source>
        <dbReference type="Pfam" id="PF06803"/>
    </source>
</evidence>
<dbReference type="Proteomes" id="UP000011058">
    <property type="component" value="Chromosome"/>
</dbReference>
<dbReference type="HOGENOM" id="CLU_110199_0_1_10"/>
<keyword evidence="7" id="KW-1185">Reference proteome</keyword>
<dbReference type="InterPro" id="IPR010652">
    <property type="entry name" value="DUF1232"/>
</dbReference>
<dbReference type="KEGG" id="fae:FAES_1578"/>